<reference evidence="1 2" key="1">
    <citation type="submission" date="2017-01" db="EMBL/GenBank/DDBJ databases">
        <authorList>
            <person name="Varghese N."/>
            <person name="Submissions S."/>
        </authorList>
    </citation>
    <scope>NUCLEOTIDE SEQUENCE [LARGE SCALE GENOMIC DNA]</scope>
    <source>
        <strain evidence="1 2">DSM 2061</strain>
    </source>
</reference>
<dbReference type="RefSeq" id="WP_175609936.1">
    <property type="nucleotide sequence ID" value="NZ_FTOB01000012.1"/>
</dbReference>
<evidence type="ECO:0000313" key="2">
    <source>
        <dbReference type="Proteomes" id="UP000185728"/>
    </source>
</evidence>
<gene>
    <name evidence="1" type="ORF">SAMN05421766_11213</name>
</gene>
<protein>
    <submittedName>
        <fullName evidence="1">Uncharacterized protein</fullName>
    </submittedName>
</protein>
<keyword evidence="2" id="KW-1185">Reference proteome</keyword>
<dbReference type="Proteomes" id="UP000185728">
    <property type="component" value="Unassembled WGS sequence"/>
</dbReference>
<accession>A0ABY1L3T5</accession>
<sequence>MDIDEIKVGSILVKSDFSQTIDFRFILVEGHLSGKTGRENIKKMTYEEVMQYFGLEH</sequence>
<proteinExistence type="predicted"/>
<evidence type="ECO:0000313" key="1">
    <source>
        <dbReference type="EMBL" id="SIT12770.1"/>
    </source>
</evidence>
<comment type="caution">
    <text evidence="1">The sequence shown here is derived from an EMBL/GenBank/DDBJ whole genome shotgun (WGS) entry which is preliminary data.</text>
</comment>
<organism evidence="1 2">
    <name type="scientific">Zobellia uliginosa</name>
    <dbReference type="NCBI Taxonomy" id="143224"/>
    <lineage>
        <taxon>Bacteria</taxon>
        <taxon>Pseudomonadati</taxon>
        <taxon>Bacteroidota</taxon>
        <taxon>Flavobacteriia</taxon>
        <taxon>Flavobacteriales</taxon>
        <taxon>Flavobacteriaceae</taxon>
        <taxon>Zobellia</taxon>
    </lineage>
</organism>
<dbReference type="EMBL" id="FTOB01000012">
    <property type="protein sequence ID" value="SIT12770.1"/>
    <property type="molecule type" value="Genomic_DNA"/>
</dbReference>
<name>A0ABY1L3T5_9FLAO</name>